<sequence length="87" mass="10255">MTHYKRLIRKGIGISDTAREQTHRNGEAIWISYPNFRTFDDDFFRSIDSCSVETTASILVKEHFWQKGFQAHEDVWYGRVRKGVTSE</sequence>
<gene>
    <name evidence="1" type="ORF">DNHGIG_14220</name>
</gene>
<reference evidence="1" key="1">
    <citation type="journal article" date="2023" name="Int. J. Syst. Evol. Microbiol.">
        <title>Collibacillus ludicampi gen. nov., sp. nov., a new soil bacterium of the family Alicyclobacillaceae.</title>
        <authorList>
            <person name="Jojima T."/>
            <person name="Ioku Y."/>
            <person name="Fukuta Y."/>
            <person name="Shirasaka N."/>
            <person name="Matsumura Y."/>
            <person name="Mori M."/>
        </authorList>
    </citation>
    <scope>NUCLEOTIDE SEQUENCE</scope>
    <source>
        <strain evidence="1">TP075</strain>
    </source>
</reference>
<evidence type="ECO:0000313" key="1">
    <source>
        <dbReference type="EMBL" id="GIM45873.1"/>
    </source>
</evidence>
<protein>
    <submittedName>
        <fullName evidence="1">Uncharacterized protein</fullName>
    </submittedName>
</protein>
<dbReference type="EMBL" id="BOQE01000001">
    <property type="protein sequence ID" value="GIM45873.1"/>
    <property type="molecule type" value="Genomic_DNA"/>
</dbReference>
<organism evidence="1 2">
    <name type="scientific">Collibacillus ludicampi</name>
    <dbReference type="NCBI Taxonomy" id="2771369"/>
    <lineage>
        <taxon>Bacteria</taxon>
        <taxon>Bacillati</taxon>
        <taxon>Bacillota</taxon>
        <taxon>Bacilli</taxon>
        <taxon>Bacillales</taxon>
        <taxon>Alicyclobacillaceae</taxon>
        <taxon>Collibacillus</taxon>
    </lineage>
</organism>
<name>A0AAV4LDZ5_9BACL</name>
<dbReference type="AlphaFoldDB" id="A0AAV4LDZ5"/>
<comment type="caution">
    <text evidence="1">The sequence shown here is derived from an EMBL/GenBank/DDBJ whole genome shotgun (WGS) entry which is preliminary data.</text>
</comment>
<accession>A0AAV4LDZ5</accession>
<evidence type="ECO:0000313" key="2">
    <source>
        <dbReference type="Proteomes" id="UP001057291"/>
    </source>
</evidence>
<proteinExistence type="predicted"/>
<dbReference type="Proteomes" id="UP001057291">
    <property type="component" value="Unassembled WGS sequence"/>
</dbReference>
<keyword evidence="2" id="KW-1185">Reference proteome</keyword>